<dbReference type="Pfam" id="PF00732">
    <property type="entry name" value="GMC_oxred_N"/>
    <property type="match status" value="1"/>
</dbReference>
<dbReference type="NCBIfam" id="TIGR03970">
    <property type="entry name" value="Rv0697"/>
    <property type="match status" value="1"/>
</dbReference>
<dbReference type="GO" id="GO:0050660">
    <property type="term" value="F:flavin adenine dinucleotide binding"/>
    <property type="evidence" value="ECO:0007669"/>
    <property type="project" value="InterPro"/>
</dbReference>
<reference evidence="7" key="1">
    <citation type="submission" date="2019-03" db="EMBL/GenBank/DDBJ databases">
        <title>Lake Tanganyika Metagenome-Assembled Genomes (MAGs).</title>
        <authorList>
            <person name="Tran P."/>
        </authorList>
    </citation>
    <scope>NUCLEOTIDE SEQUENCE</scope>
    <source>
        <strain evidence="7">K_DeepCast_65m_m2_066</strain>
    </source>
</reference>
<dbReference type="AlphaFoldDB" id="A0A937W334"/>
<dbReference type="InterPro" id="IPR012132">
    <property type="entry name" value="GMC_OxRdtase"/>
</dbReference>
<keyword evidence="4 5" id="KW-0274">FAD</keyword>
<organism evidence="7 8">
    <name type="scientific">Tectimicrobiota bacterium</name>
    <dbReference type="NCBI Taxonomy" id="2528274"/>
    <lineage>
        <taxon>Bacteria</taxon>
        <taxon>Pseudomonadati</taxon>
        <taxon>Nitrospinota/Tectimicrobiota group</taxon>
        <taxon>Candidatus Tectimicrobiota</taxon>
    </lineage>
</organism>
<evidence type="ECO:0000313" key="7">
    <source>
        <dbReference type="EMBL" id="MBM3224276.1"/>
    </source>
</evidence>
<proteinExistence type="inferred from homology"/>
<dbReference type="InterPro" id="IPR023978">
    <property type="entry name" value="GMC_oxidoreductase_bact"/>
</dbReference>
<dbReference type="EMBL" id="VGLS01000290">
    <property type="protein sequence ID" value="MBM3224276.1"/>
    <property type="molecule type" value="Genomic_DNA"/>
</dbReference>
<dbReference type="PROSITE" id="PS00624">
    <property type="entry name" value="GMC_OXRED_2"/>
    <property type="match status" value="1"/>
</dbReference>
<dbReference type="EC" id="1.-.-.-" evidence="7"/>
<comment type="similarity">
    <text evidence="2">Belongs to the GMC oxidoreductase family.</text>
</comment>
<evidence type="ECO:0000256" key="4">
    <source>
        <dbReference type="ARBA" id="ARBA00022827"/>
    </source>
</evidence>
<feature type="binding site" evidence="5">
    <location>
        <position position="90"/>
    </location>
    <ligand>
        <name>FAD</name>
        <dbReference type="ChEBI" id="CHEBI:57692"/>
    </ligand>
</feature>
<feature type="binding site" evidence="5">
    <location>
        <begin position="94"/>
        <end position="97"/>
    </location>
    <ligand>
        <name>FAD</name>
        <dbReference type="ChEBI" id="CHEBI:57692"/>
    </ligand>
</feature>
<dbReference type="PANTHER" id="PTHR11552">
    <property type="entry name" value="GLUCOSE-METHANOL-CHOLINE GMC OXIDOREDUCTASE"/>
    <property type="match status" value="1"/>
</dbReference>
<dbReference type="GO" id="GO:0019285">
    <property type="term" value="P:glycine betaine biosynthetic process from choline"/>
    <property type="evidence" value="ECO:0007669"/>
    <property type="project" value="TreeGrafter"/>
</dbReference>
<dbReference type="SUPFAM" id="SSF51905">
    <property type="entry name" value="FAD/NAD(P)-binding domain"/>
    <property type="match status" value="1"/>
</dbReference>
<accession>A0A937W334</accession>
<evidence type="ECO:0000256" key="2">
    <source>
        <dbReference type="ARBA" id="ARBA00010790"/>
    </source>
</evidence>
<keyword evidence="7" id="KW-0560">Oxidoreductase</keyword>
<dbReference type="GO" id="GO:0016020">
    <property type="term" value="C:membrane"/>
    <property type="evidence" value="ECO:0007669"/>
    <property type="project" value="TreeGrafter"/>
</dbReference>
<dbReference type="SUPFAM" id="SSF54373">
    <property type="entry name" value="FAD-linked reductases, C-terminal domain"/>
    <property type="match status" value="1"/>
</dbReference>
<dbReference type="GO" id="GO:0008812">
    <property type="term" value="F:choline dehydrogenase activity"/>
    <property type="evidence" value="ECO:0007669"/>
    <property type="project" value="TreeGrafter"/>
</dbReference>
<dbReference type="InterPro" id="IPR036188">
    <property type="entry name" value="FAD/NAD-bd_sf"/>
</dbReference>
<protein>
    <submittedName>
        <fullName evidence="7">Mycofactocin system GMC family oxidoreductase MftG</fullName>
        <ecNumber evidence="7">1.-.-.-</ecNumber>
    </submittedName>
</protein>
<evidence type="ECO:0000256" key="5">
    <source>
        <dbReference type="PIRSR" id="PIRSR000137-2"/>
    </source>
</evidence>
<dbReference type="Proteomes" id="UP000712673">
    <property type="component" value="Unassembled WGS sequence"/>
</dbReference>
<dbReference type="Pfam" id="PF05199">
    <property type="entry name" value="GMC_oxred_C"/>
    <property type="match status" value="1"/>
</dbReference>
<evidence type="ECO:0000256" key="3">
    <source>
        <dbReference type="ARBA" id="ARBA00022630"/>
    </source>
</evidence>
<dbReference type="InterPro" id="IPR007867">
    <property type="entry name" value="GMC_OxRtase_C"/>
</dbReference>
<dbReference type="Gene3D" id="3.50.50.60">
    <property type="entry name" value="FAD/NAD(P)-binding domain"/>
    <property type="match status" value="1"/>
</dbReference>
<evidence type="ECO:0000259" key="6">
    <source>
        <dbReference type="PROSITE" id="PS00624"/>
    </source>
</evidence>
<evidence type="ECO:0000313" key="8">
    <source>
        <dbReference type="Proteomes" id="UP000712673"/>
    </source>
</evidence>
<dbReference type="PANTHER" id="PTHR11552:SF147">
    <property type="entry name" value="CHOLINE DEHYDROGENASE, MITOCHONDRIAL"/>
    <property type="match status" value="1"/>
</dbReference>
<feature type="domain" description="Glucose-methanol-choline oxidoreductase N-terminal" evidence="6">
    <location>
        <begin position="258"/>
        <end position="272"/>
    </location>
</feature>
<dbReference type="InterPro" id="IPR000172">
    <property type="entry name" value="GMC_OxRdtase_N"/>
</dbReference>
<name>A0A937W334_UNCTE</name>
<dbReference type="Gene3D" id="3.30.410.40">
    <property type="match status" value="1"/>
</dbReference>
<gene>
    <name evidence="7" type="primary">mftG</name>
    <name evidence="7" type="ORF">FJZ47_10785</name>
</gene>
<evidence type="ECO:0000256" key="1">
    <source>
        <dbReference type="ARBA" id="ARBA00001974"/>
    </source>
</evidence>
<sequence>MRYDIIIVGAGSAGNVLATRLSEDASRSVLLLEAGPDYPQFEHLPSDLKNGYNTSAALVGPHNWAFVGTSNAHQPTNEMLVPRGKTVGGTSAINGQVLLRGTPEDYDEWAAWGNDEWSYGQLLPFFRKMETDLDMGGTEVHGGDGPMPVRRHKRDAWQPTQAAFYEACLEADFPPDGDMNTADSTGVGPFPMNNPDGIRVSTALAFLSRARHRLNLTVKGNIRALRLLFDGKRATGVVVESGGEQFTVEGTEIILSSGSIASPHLLMLSGVGPAEHLRSMGIPVVHDLPGVGQNFRDHPLLPVLFKLDEKLADDAQGPRLQVGLRYTVPGSSIRNDMQIMPSWFTDPRGYTYEDADPLGIRFVAILEKALASGQIRLASADPYVQPALEYRLLSHPTDLERMRQAVRLIVQLAASEKFRGVINERLAPTDAELATDEALDRWILTNVSTAHHLAGTCKMGPASDSMAVVDQHCRVHGVQGLRVVDASVMPDVVRANTNATTIMIAERISEWIRQGQ</sequence>
<comment type="caution">
    <text evidence="7">The sequence shown here is derived from an EMBL/GenBank/DDBJ whole genome shotgun (WGS) entry which is preliminary data.</text>
</comment>
<dbReference type="PIRSF" id="PIRSF000137">
    <property type="entry name" value="Alcohol_oxidase"/>
    <property type="match status" value="1"/>
</dbReference>
<comment type="cofactor">
    <cofactor evidence="1 5">
        <name>FAD</name>
        <dbReference type="ChEBI" id="CHEBI:57692"/>
    </cofactor>
</comment>
<keyword evidence="3" id="KW-0285">Flavoprotein</keyword>